<comment type="caution">
    <text evidence="2">The sequence shown here is derived from an EMBL/GenBank/DDBJ whole genome shotgun (WGS) entry which is preliminary data.</text>
</comment>
<dbReference type="InterPro" id="IPR031165">
    <property type="entry name" value="GNAT_YJDJ"/>
</dbReference>
<evidence type="ECO:0000313" key="2">
    <source>
        <dbReference type="EMBL" id="GHF27029.1"/>
    </source>
</evidence>
<accession>A0A8J3M6N1</accession>
<dbReference type="EMBL" id="BNAI01000013">
    <property type="protein sequence ID" value="GHF27029.1"/>
    <property type="molecule type" value="Genomic_DNA"/>
</dbReference>
<dbReference type="Gene3D" id="3.40.630.30">
    <property type="match status" value="1"/>
</dbReference>
<dbReference type="Proteomes" id="UP000617531">
    <property type="component" value="Unassembled WGS sequence"/>
</dbReference>
<sequence length="95" mass="10727">MTDTVVHDQAGSRFVLMRGDRELGFTEYVTRDDGGIVFTHTEIDPEVQERGLGSALVRGALDDLRGSTTVRIRATCPFVRRFLAEHPEYEDLTTR</sequence>
<keyword evidence="3" id="KW-1185">Reference proteome</keyword>
<dbReference type="InterPro" id="IPR045057">
    <property type="entry name" value="Gcn5-rel_NAT"/>
</dbReference>
<dbReference type="Pfam" id="PF14542">
    <property type="entry name" value="Acetyltransf_CG"/>
    <property type="match status" value="1"/>
</dbReference>
<dbReference type="RefSeq" id="WP_191284349.1">
    <property type="nucleotide sequence ID" value="NZ_BNAI01000013.1"/>
</dbReference>
<dbReference type="SUPFAM" id="SSF55729">
    <property type="entry name" value="Acyl-CoA N-acyltransferases (Nat)"/>
    <property type="match status" value="1"/>
</dbReference>
<reference evidence="2" key="1">
    <citation type="journal article" date="2014" name="Int. J. Syst. Evol. Microbiol.">
        <title>Complete genome sequence of Corynebacterium casei LMG S-19264T (=DSM 44701T), isolated from a smear-ripened cheese.</title>
        <authorList>
            <consortium name="US DOE Joint Genome Institute (JGI-PGF)"/>
            <person name="Walter F."/>
            <person name="Albersmeier A."/>
            <person name="Kalinowski J."/>
            <person name="Ruckert C."/>
        </authorList>
    </citation>
    <scope>NUCLEOTIDE SEQUENCE</scope>
    <source>
        <strain evidence="2">CGMCC 1.16548</strain>
    </source>
</reference>
<organism evidence="2 3">
    <name type="scientific">Pseudolysinimonas yzui</name>
    <dbReference type="NCBI Taxonomy" id="2708254"/>
    <lineage>
        <taxon>Bacteria</taxon>
        <taxon>Bacillati</taxon>
        <taxon>Actinomycetota</taxon>
        <taxon>Actinomycetes</taxon>
        <taxon>Micrococcales</taxon>
        <taxon>Microbacteriaceae</taxon>
        <taxon>Pseudolysinimonas</taxon>
    </lineage>
</organism>
<evidence type="ECO:0000313" key="3">
    <source>
        <dbReference type="Proteomes" id="UP000617531"/>
    </source>
</evidence>
<dbReference type="InterPro" id="IPR016181">
    <property type="entry name" value="Acyl_CoA_acyltransferase"/>
</dbReference>
<reference evidence="2" key="2">
    <citation type="submission" date="2020-09" db="EMBL/GenBank/DDBJ databases">
        <authorList>
            <person name="Sun Q."/>
            <person name="Zhou Y."/>
        </authorList>
    </citation>
    <scope>NUCLEOTIDE SEQUENCE</scope>
    <source>
        <strain evidence="2">CGMCC 1.16548</strain>
    </source>
</reference>
<dbReference type="PROSITE" id="PS51729">
    <property type="entry name" value="GNAT_YJDJ"/>
    <property type="match status" value="1"/>
</dbReference>
<feature type="domain" description="N-acetyltransferase" evidence="1">
    <location>
        <begin position="6"/>
        <end position="94"/>
    </location>
</feature>
<dbReference type="PANTHER" id="PTHR31435:SF10">
    <property type="entry name" value="BSR4717 PROTEIN"/>
    <property type="match status" value="1"/>
</dbReference>
<name>A0A8J3M6N1_9MICO</name>
<gene>
    <name evidence="2" type="ORF">GCM10011600_29940</name>
</gene>
<dbReference type="PANTHER" id="PTHR31435">
    <property type="entry name" value="PROTEIN NATD1"/>
    <property type="match status" value="1"/>
</dbReference>
<evidence type="ECO:0000259" key="1">
    <source>
        <dbReference type="PROSITE" id="PS51729"/>
    </source>
</evidence>
<protein>
    <recommendedName>
        <fullName evidence="1">N-acetyltransferase domain-containing protein</fullName>
    </recommendedName>
</protein>
<proteinExistence type="predicted"/>
<dbReference type="AlphaFoldDB" id="A0A8J3M6N1"/>